<evidence type="ECO:0000313" key="3">
    <source>
        <dbReference type="Proteomes" id="UP001327560"/>
    </source>
</evidence>
<evidence type="ECO:0000313" key="2">
    <source>
        <dbReference type="EMBL" id="WOL08775.1"/>
    </source>
</evidence>
<accession>A0AAQ3QHU3</accession>
<reference evidence="2 3" key="1">
    <citation type="submission" date="2023-10" db="EMBL/GenBank/DDBJ databases">
        <title>Chromosome-scale genome assembly provides insights into flower coloration mechanisms of Canna indica.</title>
        <authorList>
            <person name="Li C."/>
        </authorList>
    </citation>
    <scope>NUCLEOTIDE SEQUENCE [LARGE SCALE GENOMIC DNA]</scope>
    <source>
        <tissue evidence="2">Flower</tissue>
    </source>
</reference>
<proteinExistence type="predicted"/>
<feature type="region of interest" description="Disordered" evidence="1">
    <location>
        <begin position="71"/>
        <end position="157"/>
    </location>
</feature>
<evidence type="ECO:0000256" key="1">
    <source>
        <dbReference type="SAM" id="MobiDB-lite"/>
    </source>
</evidence>
<organism evidence="2 3">
    <name type="scientific">Canna indica</name>
    <name type="common">Indian-shot</name>
    <dbReference type="NCBI Taxonomy" id="4628"/>
    <lineage>
        <taxon>Eukaryota</taxon>
        <taxon>Viridiplantae</taxon>
        <taxon>Streptophyta</taxon>
        <taxon>Embryophyta</taxon>
        <taxon>Tracheophyta</taxon>
        <taxon>Spermatophyta</taxon>
        <taxon>Magnoliopsida</taxon>
        <taxon>Liliopsida</taxon>
        <taxon>Zingiberales</taxon>
        <taxon>Cannaceae</taxon>
        <taxon>Canna</taxon>
    </lineage>
</organism>
<dbReference type="Pfam" id="PF07816">
    <property type="entry name" value="DUF1645"/>
    <property type="match status" value="1"/>
</dbReference>
<dbReference type="EMBL" id="CP136894">
    <property type="protein sequence ID" value="WOL08775.1"/>
    <property type="molecule type" value="Genomic_DNA"/>
</dbReference>
<dbReference type="AlphaFoldDB" id="A0AAQ3QHU3"/>
<sequence length="276" mass="30614">MKVVIPVQDINYGAMATAYDSAPSSPKHIIDDDSYDLYCHCTSAPTSPTRAAAIYEHFSTSGVPFNWEEKPGTPKSHLVDGHSGDERRFPFGRPEKVEAAEDETVEQKGVLPVLKPPPRLQFPATDDRSSVASSSPRSPRPRGFWPSGHQRKGGEGEEELDPFTVAMMKATGEKVPPPHPSFVSSSTRGGSSKWRLRELLLFRSASRDFLSKYAMLSSSSNKKVTALEARNADEAAIAEEEEEELKKKTALRHRQGLLSCIRFRSGGHVYPFRRSR</sequence>
<dbReference type="PANTHER" id="PTHR33095">
    <property type="entry name" value="OS07G0619500 PROTEIN"/>
    <property type="match status" value="1"/>
</dbReference>
<feature type="compositionally biased region" description="Basic and acidic residues" evidence="1">
    <location>
        <begin position="71"/>
        <end position="99"/>
    </location>
</feature>
<keyword evidence="3" id="KW-1185">Reference proteome</keyword>
<dbReference type="PANTHER" id="PTHR33095:SF81">
    <property type="entry name" value="OS07G0619500 PROTEIN"/>
    <property type="match status" value="1"/>
</dbReference>
<protein>
    <submittedName>
        <fullName evidence="2">Uncharacterized protein</fullName>
    </submittedName>
</protein>
<feature type="compositionally biased region" description="Low complexity" evidence="1">
    <location>
        <begin position="130"/>
        <end position="147"/>
    </location>
</feature>
<dbReference type="InterPro" id="IPR012442">
    <property type="entry name" value="DUF1645_plant"/>
</dbReference>
<gene>
    <name evidence="2" type="ORF">Cni_G17528</name>
</gene>
<name>A0AAQ3QHU3_9LILI</name>
<dbReference type="Proteomes" id="UP001327560">
    <property type="component" value="Chromosome 5"/>
</dbReference>